<accession>A0A6J6DV50</accession>
<dbReference type="InterPro" id="IPR009000">
    <property type="entry name" value="Transl_B-barrel_sf"/>
</dbReference>
<dbReference type="FunFam" id="3.30.160.810:FF:000001">
    <property type="entry name" value="50S ribosomal protein L3"/>
    <property type="match status" value="1"/>
</dbReference>
<dbReference type="PANTHER" id="PTHR11229:SF16">
    <property type="entry name" value="LARGE RIBOSOMAL SUBUNIT PROTEIN UL3C"/>
    <property type="match status" value="1"/>
</dbReference>
<dbReference type="GO" id="GO:0003735">
    <property type="term" value="F:structural constituent of ribosome"/>
    <property type="evidence" value="ECO:0007669"/>
    <property type="project" value="InterPro"/>
</dbReference>
<keyword evidence="4" id="KW-0689">Ribosomal protein</keyword>
<evidence type="ECO:0000313" key="6">
    <source>
        <dbReference type="EMBL" id="CAB4567366.1"/>
    </source>
</evidence>
<dbReference type="InterPro" id="IPR019927">
    <property type="entry name" value="Ribosomal_uL3_bac/org-type"/>
</dbReference>
<reference evidence="6" key="1">
    <citation type="submission" date="2020-05" db="EMBL/GenBank/DDBJ databases">
        <authorList>
            <person name="Chiriac C."/>
            <person name="Salcher M."/>
            <person name="Ghai R."/>
            <person name="Kavagutti S V."/>
        </authorList>
    </citation>
    <scope>NUCLEOTIDE SEQUENCE</scope>
</reference>
<dbReference type="GO" id="GO:0022625">
    <property type="term" value="C:cytosolic large ribosomal subunit"/>
    <property type="evidence" value="ECO:0007669"/>
    <property type="project" value="TreeGrafter"/>
</dbReference>
<dbReference type="EMBL" id="CAEZTG010000079">
    <property type="protein sequence ID" value="CAB4567366.1"/>
    <property type="molecule type" value="Genomic_DNA"/>
</dbReference>
<dbReference type="InterPro" id="IPR000597">
    <property type="entry name" value="Ribosomal_uL3"/>
</dbReference>
<dbReference type="SUPFAM" id="SSF50447">
    <property type="entry name" value="Translation proteins"/>
    <property type="match status" value="1"/>
</dbReference>
<keyword evidence="2" id="KW-0699">rRNA-binding</keyword>
<proteinExistence type="inferred from homology"/>
<evidence type="ECO:0000256" key="2">
    <source>
        <dbReference type="ARBA" id="ARBA00022730"/>
    </source>
</evidence>
<dbReference type="Gene3D" id="2.40.30.10">
    <property type="entry name" value="Translation factors"/>
    <property type="match status" value="1"/>
</dbReference>
<sequence>MKGPSPHVRLDANHNRKIVAVMANKAVVGEKVGMTQVWDDANRVVPVTVLHVAPMRVVQIKTIERDGYNALQVTFGEKKASKLNSPDRGHFEKAGVAAGKRVLELRLDNVDEFEVGQEIKVDTLAAGEFVDVTAVSKGKGFAGTMKRHNFSGQRASHGAHRVHRAPGSVGACATPARVFKGKKMAGRMGAEKVTTLNLRVVSADPEKNLLLVRGAVPGPKGGMVVIRDAVKIHSKGDA</sequence>
<dbReference type="GO" id="GO:0006412">
    <property type="term" value="P:translation"/>
    <property type="evidence" value="ECO:0007669"/>
    <property type="project" value="InterPro"/>
</dbReference>
<gene>
    <name evidence="6" type="ORF">UFOPK1603_00959</name>
</gene>
<organism evidence="6">
    <name type="scientific">freshwater metagenome</name>
    <dbReference type="NCBI Taxonomy" id="449393"/>
    <lineage>
        <taxon>unclassified sequences</taxon>
        <taxon>metagenomes</taxon>
        <taxon>ecological metagenomes</taxon>
    </lineage>
</organism>
<dbReference type="FunFam" id="2.40.30.10:FF:000004">
    <property type="entry name" value="50S ribosomal protein L3"/>
    <property type="match status" value="1"/>
</dbReference>
<dbReference type="GO" id="GO:0019843">
    <property type="term" value="F:rRNA binding"/>
    <property type="evidence" value="ECO:0007669"/>
    <property type="project" value="UniProtKB-KW"/>
</dbReference>
<dbReference type="Pfam" id="PF00297">
    <property type="entry name" value="Ribosomal_L3"/>
    <property type="match status" value="1"/>
</dbReference>
<keyword evidence="5" id="KW-0687">Ribonucleoprotein</keyword>
<evidence type="ECO:0000256" key="1">
    <source>
        <dbReference type="ARBA" id="ARBA00006540"/>
    </source>
</evidence>
<keyword evidence="3" id="KW-0694">RNA-binding</keyword>
<dbReference type="AlphaFoldDB" id="A0A6J6DV50"/>
<dbReference type="PANTHER" id="PTHR11229">
    <property type="entry name" value="50S RIBOSOMAL PROTEIN L3"/>
    <property type="match status" value="1"/>
</dbReference>
<dbReference type="NCBIfam" id="TIGR03625">
    <property type="entry name" value="L3_bact"/>
    <property type="match status" value="1"/>
</dbReference>
<protein>
    <submittedName>
        <fullName evidence="6">Unannotated protein</fullName>
    </submittedName>
</protein>
<dbReference type="Gene3D" id="3.30.160.810">
    <property type="match status" value="1"/>
</dbReference>
<evidence type="ECO:0000256" key="5">
    <source>
        <dbReference type="ARBA" id="ARBA00023274"/>
    </source>
</evidence>
<name>A0A6J6DV50_9ZZZZ</name>
<evidence type="ECO:0000256" key="4">
    <source>
        <dbReference type="ARBA" id="ARBA00022980"/>
    </source>
</evidence>
<comment type="similarity">
    <text evidence="1">Belongs to the universal ribosomal protein uL3 family.</text>
</comment>
<dbReference type="InterPro" id="IPR019926">
    <property type="entry name" value="Ribosomal_uL3_CS"/>
</dbReference>
<dbReference type="HAMAP" id="MF_01325_B">
    <property type="entry name" value="Ribosomal_uL3_B"/>
    <property type="match status" value="1"/>
</dbReference>
<dbReference type="PROSITE" id="PS00474">
    <property type="entry name" value="RIBOSOMAL_L3"/>
    <property type="match status" value="1"/>
</dbReference>
<evidence type="ECO:0000256" key="3">
    <source>
        <dbReference type="ARBA" id="ARBA00022884"/>
    </source>
</evidence>